<feature type="region of interest" description="Disordered" evidence="1">
    <location>
        <begin position="391"/>
        <end position="413"/>
    </location>
</feature>
<protein>
    <submittedName>
        <fullName evidence="2">Uncharacterized protein</fullName>
    </submittedName>
</protein>
<reference evidence="3" key="1">
    <citation type="submission" date="2018-07" db="EMBL/GenBank/DDBJ databases">
        <title>Genomic and Epidemiologic Investigation of an Indolent Hospital Outbreak.</title>
        <authorList>
            <person name="Johnson R.C."/>
            <person name="Deming C."/>
            <person name="Conlan S."/>
            <person name="Zellmer C.J."/>
            <person name="Michelin A.V."/>
            <person name="Lee-Lin S.-Q."/>
            <person name="Thomas P.J."/>
            <person name="Park M."/>
            <person name="Weingarten R.A."/>
            <person name="Less J."/>
            <person name="Dekker J.P."/>
            <person name="Frank K.M."/>
            <person name="Musser K.A."/>
            <person name="Mcquiston J.R."/>
            <person name="Henderson D.K."/>
            <person name="Lau A.F."/>
            <person name="Palmore T.N."/>
            <person name="Segre J.A."/>
        </authorList>
    </citation>
    <scope>NUCLEOTIDE SEQUENCE [LARGE SCALE GENOMIC DNA]</scope>
    <source>
        <strain evidence="3">SK-CDC1_0717</strain>
    </source>
</reference>
<feature type="compositionally biased region" description="Acidic residues" evidence="1">
    <location>
        <begin position="395"/>
        <end position="413"/>
    </location>
</feature>
<evidence type="ECO:0000313" key="2">
    <source>
        <dbReference type="EMBL" id="RSY88063.1"/>
    </source>
</evidence>
<dbReference type="AlphaFoldDB" id="A0A430G679"/>
<name>A0A430G679_9SPHN</name>
<evidence type="ECO:0000313" key="3">
    <source>
        <dbReference type="Proteomes" id="UP000287746"/>
    </source>
</evidence>
<evidence type="ECO:0000256" key="1">
    <source>
        <dbReference type="SAM" id="MobiDB-lite"/>
    </source>
</evidence>
<accession>A0A430G679</accession>
<sequence>MKKHFATLAGIKRAAIKLKRRTGIKHNDALNQIAREAGFADYFAATVAYGDVPPHEGHAITIYEFWSDREAGTRGNESRSFLLPKPLGEIVKQHQLAGWLAGSAISGLDLIGYGRSDSRAQARGEICRMARTLQFMAATGLKPSRGGRCYPRGDQNHRPPGADHDQGWYDPATRAFVLTEEPYPGRHQSHAEERKVWAAKHRWRTVRSHWGSMYGHGTELYLTAKAPGRINLAGLARKLAALPEPFSEFGWPGDEPKPSSPPVERIKMSPELSAALNHQRDIDIAAAGPQAPELSGMYRGVDLSSRWDIGHELTQLREVVDAMPDYVRERIASIWCNSNAGSDYWVQVRPNKWFGGIDYEVRDTFRAVTSGWNGLLIQDDYHEQQFGPEWKDDNYDYESEDSGEPVEVNVDDL</sequence>
<organism evidence="2 3">
    <name type="scientific">Sphingomonas koreensis</name>
    <dbReference type="NCBI Taxonomy" id="93064"/>
    <lineage>
        <taxon>Bacteria</taxon>
        <taxon>Pseudomonadati</taxon>
        <taxon>Pseudomonadota</taxon>
        <taxon>Alphaproteobacteria</taxon>
        <taxon>Sphingomonadales</taxon>
        <taxon>Sphingomonadaceae</taxon>
        <taxon>Sphingomonas</taxon>
    </lineage>
</organism>
<dbReference type="Proteomes" id="UP000287746">
    <property type="component" value="Unassembled WGS sequence"/>
</dbReference>
<dbReference type="EMBL" id="QQYZ01000004">
    <property type="protein sequence ID" value="RSY88063.1"/>
    <property type="molecule type" value="Genomic_DNA"/>
</dbReference>
<comment type="caution">
    <text evidence="2">The sequence shown here is derived from an EMBL/GenBank/DDBJ whole genome shotgun (WGS) entry which is preliminary data.</text>
</comment>
<proteinExistence type="predicted"/>
<gene>
    <name evidence="2" type="ORF">DAH66_06295</name>
</gene>
<dbReference type="RefSeq" id="WP_126003941.1">
    <property type="nucleotide sequence ID" value="NZ_QQYZ01000004.1"/>
</dbReference>